<keyword evidence="2" id="KW-1185">Reference proteome</keyword>
<dbReference type="AlphaFoldDB" id="A0AAV9F6M6"/>
<evidence type="ECO:0000313" key="2">
    <source>
        <dbReference type="Proteomes" id="UP001180020"/>
    </source>
</evidence>
<dbReference type="Proteomes" id="UP001180020">
    <property type="component" value="Unassembled WGS sequence"/>
</dbReference>
<reference evidence="1" key="1">
    <citation type="journal article" date="2023" name="Nat. Commun.">
        <title>Diploid and tetraploid genomes of Acorus and the evolution of monocots.</title>
        <authorList>
            <person name="Ma L."/>
            <person name="Liu K.W."/>
            <person name="Li Z."/>
            <person name="Hsiao Y.Y."/>
            <person name="Qi Y."/>
            <person name="Fu T."/>
            <person name="Tang G.D."/>
            <person name="Zhang D."/>
            <person name="Sun W.H."/>
            <person name="Liu D.K."/>
            <person name="Li Y."/>
            <person name="Chen G.Z."/>
            <person name="Liu X.D."/>
            <person name="Liao X.Y."/>
            <person name="Jiang Y.T."/>
            <person name="Yu X."/>
            <person name="Hao Y."/>
            <person name="Huang J."/>
            <person name="Zhao X.W."/>
            <person name="Ke S."/>
            <person name="Chen Y.Y."/>
            <person name="Wu W.L."/>
            <person name="Hsu J.L."/>
            <person name="Lin Y.F."/>
            <person name="Huang M.D."/>
            <person name="Li C.Y."/>
            <person name="Huang L."/>
            <person name="Wang Z.W."/>
            <person name="Zhao X."/>
            <person name="Zhong W.Y."/>
            <person name="Peng D.H."/>
            <person name="Ahmad S."/>
            <person name="Lan S."/>
            <person name="Zhang J.S."/>
            <person name="Tsai W.C."/>
            <person name="Van de Peer Y."/>
            <person name="Liu Z.J."/>
        </authorList>
    </citation>
    <scope>NUCLEOTIDE SEQUENCE</scope>
    <source>
        <strain evidence="1">CP</strain>
    </source>
</reference>
<dbReference type="EMBL" id="JAUJYO010000003">
    <property type="protein sequence ID" value="KAK1320272.1"/>
    <property type="molecule type" value="Genomic_DNA"/>
</dbReference>
<organism evidence="1 2">
    <name type="scientific">Acorus calamus</name>
    <name type="common">Sweet flag</name>
    <dbReference type="NCBI Taxonomy" id="4465"/>
    <lineage>
        <taxon>Eukaryota</taxon>
        <taxon>Viridiplantae</taxon>
        <taxon>Streptophyta</taxon>
        <taxon>Embryophyta</taxon>
        <taxon>Tracheophyta</taxon>
        <taxon>Spermatophyta</taxon>
        <taxon>Magnoliopsida</taxon>
        <taxon>Liliopsida</taxon>
        <taxon>Acoraceae</taxon>
        <taxon>Acorus</taxon>
    </lineage>
</organism>
<gene>
    <name evidence="1" type="ORF">QJS10_CPA03g02046</name>
</gene>
<protein>
    <submittedName>
        <fullName evidence="1">Uncharacterized protein</fullName>
    </submittedName>
</protein>
<proteinExistence type="predicted"/>
<evidence type="ECO:0000313" key="1">
    <source>
        <dbReference type="EMBL" id="KAK1320272.1"/>
    </source>
</evidence>
<accession>A0AAV9F6M6</accession>
<sequence>MENLTEFAKKERGVKDSPRIWPALTGSACQSLRRGTEIVAVYVRNPSVKLTVLYSHGNASDLGKMYELFTELSLHLRVNLMG</sequence>
<name>A0AAV9F6M6_ACOCL</name>
<reference evidence="1" key="2">
    <citation type="submission" date="2023-06" db="EMBL/GenBank/DDBJ databases">
        <authorList>
            <person name="Ma L."/>
            <person name="Liu K.-W."/>
            <person name="Li Z."/>
            <person name="Hsiao Y.-Y."/>
            <person name="Qi Y."/>
            <person name="Fu T."/>
            <person name="Tang G."/>
            <person name="Zhang D."/>
            <person name="Sun W.-H."/>
            <person name="Liu D.-K."/>
            <person name="Li Y."/>
            <person name="Chen G.-Z."/>
            <person name="Liu X.-D."/>
            <person name="Liao X.-Y."/>
            <person name="Jiang Y.-T."/>
            <person name="Yu X."/>
            <person name="Hao Y."/>
            <person name="Huang J."/>
            <person name="Zhao X.-W."/>
            <person name="Ke S."/>
            <person name="Chen Y.-Y."/>
            <person name="Wu W.-L."/>
            <person name="Hsu J.-L."/>
            <person name="Lin Y.-F."/>
            <person name="Huang M.-D."/>
            <person name="Li C.-Y."/>
            <person name="Huang L."/>
            <person name="Wang Z.-W."/>
            <person name="Zhao X."/>
            <person name="Zhong W.-Y."/>
            <person name="Peng D.-H."/>
            <person name="Ahmad S."/>
            <person name="Lan S."/>
            <person name="Zhang J.-S."/>
            <person name="Tsai W.-C."/>
            <person name="Van De Peer Y."/>
            <person name="Liu Z.-J."/>
        </authorList>
    </citation>
    <scope>NUCLEOTIDE SEQUENCE</scope>
    <source>
        <strain evidence="1">CP</strain>
        <tissue evidence="1">Leaves</tissue>
    </source>
</reference>
<comment type="caution">
    <text evidence="1">The sequence shown here is derived from an EMBL/GenBank/DDBJ whole genome shotgun (WGS) entry which is preliminary data.</text>
</comment>